<dbReference type="EMBL" id="CACRTR010000016">
    <property type="protein sequence ID" value="VYU60339.1"/>
    <property type="molecule type" value="Genomic_DNA"/>
</dbReference>
<accession>A0A6N3G9U2</accession>
<evidence type="ECO:0000313" key="1">
    <source>
        <dbReference type="EMBL" id="VYU60339.1"/>
    </source>
</evidence>
<reference evidence="1" key="1">
    <citation type="submission" date="2019-11" db="EMBL/GenBank/DDBJ databases">
        <authorList>
            <person name="Feng L."/>
        </authorList>
    </citation>
    <scope>NUCLEOTIDE SEQUENCE</scope>
    <source>
        <strain evidence="1">ElimosumLFYP34</strain>
    </source>
</reference>
<organism evidence="1">
    <name type="scientific">Eubacterium limosum</name>
    <dbReference type="NCBI Taxonomy" id="1736"/>
    <lineage>
        <taxon>Bacteria</taxon>
        <taxon>Bacillati</taxon>
        <taxon>Bacillota</taxon>
        <taxon>Clostridia</taxon>
        <taxon>Eubacteriales</taxon>
        <taxon>Eubacteriaceae</taxon>
        <taxon>Eubacterium</taxon>
    </lineage>
</organism>
<gene>
    <name evidence="1" type="ORF">ELLFYP34_03754</name>
</gene>
<name>A0A6N3G9U2_EUBLI</name>
<sequence>MKASIVSSEEAENAATSMDVGRCAVVLLCCDFLP</sequence>
<proteinExistence type="predicted"/>
<dbReference type="AlphaFoldDB" id="A0A6N3G9U2"/>
<protein>
    <submittedName>
        <fullName evidence="1">Uncharacterized protein</fullName>
    </submittedName>
</protein>